<dbReference type="FunFam" id="2.30.42.10:FF:000034">
    <property type="entry name" value="Glutamate receptor interacting protein 1"/>
    <property type="match status" value="1"/>
</dbReference>
<dbReference type="CDD" id="cd06682">
    <property type="entry name" value="PDZ5_GRIP1-2-like"/>
    <property type="match status" value="1"/>
</dbReference>
<protein>
    <submittedName>
        <fullName evidence="7">Glutamate receptor-interacting protein 2-like isoform X1</fullName>
    </submittedName>
</protein>
<dbReference type="CDD" id="cd06683">
    <property type="entry name" value="PDZ6_GRIP1-2-like"/>
    <property type="match status" value="1"/>
</dbReference>
<dbReference type="KEGG" id="bfo:118416567"/>
<evidence type="ECO:0000313" key="7">
    <source>
        <dbReference type="RefSeq" id="XP_035677609.1"/>
    </source>
</evidence>
<dbReference type="CDD" id="cd06686">
    <property type="entry name" value="PDZ4_GRIP1-2-like"/>
    <property type="match status" value="1"/>
</dbReference>
<feature type="domain" description="PDZ" evidence="5">
    <location>
        <begin position="144"/>
        <end position="232"/>
    </location>
</feature>
<feature type="compositionally biased region" description="Polar residues" evidence="4">
    <location>
        <begin position="451"/>
        <end position="465"/>
    </location>
</feature>
<dbReference type="CDD" id="cd06681">
    <property type="entry name" value="PDZ2_GRIP1-2-like"/>
    <property type="match status" value="1"/>
</dbReference>
<dbReference type="InterPro" id="IPR001478">
    <property type="entry name" value="PDZ"/>
</dbReference>
<feature type="region of interest" description="Disordered" evidence="4">
    <location>
        <begin position="391"/>
        <end position="496"/>
    </location>
</feature>
<feature type="domain" description="PDZ" evidence="5">
    <location>
        <begin position="605"/>
        <end position="689"/>
    </location>
</feature>
<comment type="subcellular location">
    <subcellularLocation>
        <location evidence="1">Cytoplasm</location>
    </subcellularLocation>
</comment>
<dbReference type="PANTHER" id="PTHR46227">
    <property type="entry name" value="GLUTAMATE RECEPTOR-INTERACTING PROTEIN GRIP"/>
    <property type="match status" value="1"/>
</dbReference>
<accession>A0A9J7L931</accession>
<dbReference type="CDD" id="cd06684">
    <property type="entry name" value="PDZ3_GRIP1-2-like"/>
    <property type="match status" value="1"/>
</dbReference>
<proteinExistence type="predicted"/>
<dbReference type="Proteomes" id="UP000001554">
    <property type="component" value="Chromosome 5"/>
</dbReference>
<dbReference type="Gene3D" id="2.30.42.10">
    <property type="match status" value="7"/>
</dbReference>
<name>A0A9J7L931_BRAFL</name>
<dbReference type="PANTHER" id="PTHR46227:SF2">
    <property type="entry name" value="FI03335P"/>
    <property type="match status" value="1"/>
</dbReference>
<keyword evidence="3" id="KW-0677">Repeat</keyword>
<feature type="domain" description="PDZ" evidence="5">
    <location>
        <begin position="46"/>
        <end position="129"/>
    </location>
</feature>
<evidence type="ECO:0000256" key="1">
    <source>
        <dbReference type="ARBA" id="ARBA00004496"/>
    </source>
</evidence>
<feature type="compositionally biased region" description="Basic and acidic residues" evidence="4">
    <location>
        <begin position="800"/>
        <end position="816"/>
    </location>
</feature>
<dbReference type="OrthoDB" id="75502at2759"/>
<reference evidence="6" key="1">
    <citation type="journal article" date="2020" name="Nat. Ecol. Evol.">
        <title>Deeply conserved synteny resolves early events in vertebrate evolution.</title>
        <authorList>
            <person name="Simakov O."/>
            <person name="Marletaz F."/>
            <person name="Yue J.X."/>
            <person name="O'Connell B."/>
            <person name="Jenkins J."/>
            <person name="Brandt A."/>
            <person name="Calef R."/>
            <person name="Tung C.H."/>
            <person name="Huang T.K."/>
            <person name="Schmutz J."/>
            <person name="Satoh N."/>
            <person name="Yu J.K."/>
            <person name="Putnam N.H."/>
            <person name="Green R.E."/>
            <person name="Rokhsar D.S."/>
        </authorList>
    </citation>
    <scope>NUCLEOTIDE SEQUENCE [LARGE SCALE GENOMIC DNA]</scope>
    <source>
        <strain evidence="6">S238N-H82</strain>
    </source>
</reference>
<feature type="compositionally biased region" description="Low complexity" evidence="4">
    <location>
        <begin position="407"/>
        <end position="424"/>
    </location>
</feature>
<dbReference type="SMART" id="SM00228">
    <property type="entry name" value="PDZ"/>
    <property type="match status" value="7"/>
</dbReference>
<dbReference type="InterPro" id="IPR043545">
    <property type="entry name" value="GRIP1/2"/>
</dbReference>
<evidence type="ECO:0000256" key="3">
    <source>
        <dbReference type="ARBA" id="ARBA00022737"/>
    </source>
</evidence>
<dbReference type="FunFam" id="2.30.42.10:FF:000021">
    <property type="entry name" value="Glutamate receptor interacting protein 1"/>
    <property type="match status" value="1"/>
</dbReference>
<dbReference type="FunFam" id="2.30.42.10:FF:000023">
    <property type="entry name" value="Glutamate receptor interacting protein 1"/>
    <property type="match status" value="1"/>
</dbReference>
<dbReference type="SUPFAM" id="SSF50156">
    <property type="entry name" value="PDZ domain-like"/>
    <property type="match status" value="7"/>
</dbReference>
<organism evidence="6 7">
    <name type="scientific">Branchiostoma floridae</name>
    <name type="common">Florida lancelet</name>
    <name type="synonym">Amphioxus</name>
    <dbReference type="NCBI Taxonomy" id="7739"/>
    <lineage>
        <taxon>Eukaryota</taxon>
        <taxon>Metazoa</taxon>
        <taxon>Chordata</taxon>
        <taxon>Cephalochordata</taxon>
        <taxon>Leptocardii</taxon>
        <taxon>Amphioxiformes</taxon>
        <taxon>Branchiostomatidae</taxon>
        <taxon>Branchiostoma</taxon>
    </lineage>
</organism>
<feature type="compositionally biased region" description="Low complexity" evidence="4">
    <location>
        <begin position="484"/>
        <end position="494"/>
    </location>
</feature>
<reference evidence="7" key="2">
    <citation type="submission" date="2025-08" db="UniProtKB">
        <authorList>
            <consortium name="RefSeq"/>
        </authorList>
    </citation>
    <scope>IDENTIFICATION</scope>
    <source>
        <strain evidence="7">S238N-H82</strain>
        <tissue evidence="7">Testes</tissue>
    </source>
</reference>
<keyword evidence="6" id="KW-1185">Reference proteome</keyword>
<dbReference type="FunFam" id="2.30.42.10:FF:000035">
    <property type="entry name" value="Glutamate receptor interacting protein 1"/>
    <property type="match status" value="1"/>
</dbReference>
<dbReference type="CDD" id="cd06685">
    <property type="entry name" value="PDZ7_GRIP1-2-like"/>
    <property type="match status" value="1"/>
</dbReference>
<dbReference type="AlphaFoldDB" id="A0A9J7L931"/>
<feature type="compositionally biased region" description="Basic residues" evidence="4">
    <location>
        <begin position="473"/>
        <end position="483"/>
    </location>
</feature>
<dbReference type="RefSeq" id="XP_035677609.1">
    <property type="nucleotide sequence ID" value="XM_035821716.1"/>
</dbReference>
<dbReference type="GeneID" id="118416567"/>
<keyword evidence="2" id="KW-0963">Cytoplasm</keyword>
<sequence length="1123" mass="120916">MPAWKPSCLKAIESEDGDYAKKPAFLTDDLPFGGELIPDERRGVSVVELTKRDGSGLGLTISGGLDKGSRARVLHLRPGGLAQRSDALEIGDYILSVNGIRTEKLRHDEIINLLKNAGEKVILEVEYEIPLTAQEAGGNVVTKEVELSLQKEGGSFGFTIRGGVADERRQSRPLLVTNIRPGGPADREGTLAVGDRLLAIDNISLSGVTHAEAVAALKQCGTQASLLVEYDVSIMEAVQNAKGPLLVEVTKAPGASLGITPGMAVVKNREALIIKEIKAASIADRCGALHAGDQLLSIDGTSTEHLTLPEAVQLLASTGAEVKLEILPLSHMKYAGSSNEAVISNGCRVEVQPTAASLQAQTREGSWRESAHHHSAASHHVYVNVSQIPRIVDTPPALPPKKRKPRTSTSKSGTTTTSSSSGSTLDMSFKQRSNSESMLSDALPISYPMDSPTSPSVSSIHTGTISRASLARRSNRRPPRRTRLNSSAMSVSSSHAPQQVVRVEIAEVQVHPDPSGLGFSLQGGVFATETLTSPPVIGFIDPDGPADRTGILQVGDRVLSINGMSTEELTLEEANQLLRESGLKCVLEVEFDVAESVVPSSGTFNIKLPKRAGGLGITINSPSTRKQGEPLLISDIKKGSVAHRTGTLAPGDKLLAIDNIRLDNCSMEDAAQILAQCDEIVKLRIRKDELYSEEHDVSGAICYSVELVRHGGPLGITISGTEEPFDPVTVSGLTDGGLAQRTGAIHIGDRILAINSQSLRGKRLSEAIQLLQSAGDTVTLKISRQEGRQISLDKFVVDGPKSDQENDSIGKEESQTKRVPLQHTPVPSVDSAVESWDGSALEPGNPEGNSQHPQSGMVVTAQVHHNDNQTNHMTERHTLRRDSTKADRRMGERLHDEWDAQSHSYKSSSDILDNPQLDEYGLVQALEDLETCGHSELMRQIEQTIGPGSNHAHTLNCRPRPNQSVISYSDSHSMTLPGSNRGQTPALPTNKKIQDQMSLIFSPTPIEIQKVTLFKDDDYGDFGFSVSDGLVEKGVYINNIRPGGPADLSGVIRPYDRILQVNNSRTRDFDCCLAVPLIAASGDKIELVISRNPLAQNMSQANLEWGEEAYQHPQLNHNTSKTL</sequence>
<dbReference type="InterPro" id="IPR036034">
    <property type="entry name" value="PDZ_sf"/>
</dbReference>
<gene>
    <name evidence="7" type="primary">LOC118416567</name>
</gene>
<evidence type="ECO:0000256" key="4">
    <source>
        <dbReference type="SAM" id="MobiDB-lite"/>
    </source>
</evidence>
<dbReference type="OMA" id="RIELILY"/>
<evidence type="ECO:0000259" key="5">
    <source>
        <dbReference type="PROSITE" id="PS50106"/>
    </source>
</evidence>
<dbReference type="PROSITE" id="PS50106">
    <property type="entry name" value="PDZ"/>
    <property type="match status" value="7"/>
</dbReference>
<evidence type="ECO:0000256" key="2">
    <source>
        <dbReference type="ARBA" id="ARBA00022490"/>
    </source>
</evidence>
<feature type="domain" description="PDZ" evidence="5">
    <location>
        <begin position="246"/>
        <end position="330"/>
    </location>
</feature>
<feature type="domain" description="PDZ" evidence="5">
    <location>
        <begin position="1010"/>
        <end position="1093"/>
    </location>
</feature>
<dbReference type="GO" id="GO:0005737">
    <property type="term" value="C:cytoplasm"/>
    <property type="evidence" value="ECO:0007669"/>
    <property type="project" value="UniProtKB-SubCell"/>
</dbReference>
<feature type="region of interest" description="Disordered" evidence="4">
    <location>
        <begin position="793"/>
        <end position="854"/>
    </location>
</feature>
<dbReference type="GO" id="GO:0098887">
    <property type="term" value="P:neurotransmitter receptor transport, endosome to postsynaptic membrane"/>
    <property type="evidence" value="ECO:0000318"/>
    <property type="project" value="GO_Central"/>
</dbReference>
<evidence type="ECO:0000313" key="6">
    <source>
        <dbReference type="Proteomes" id="UP000001554"/>
    </source>
</evidence>
<dbReference type="Pfam" id="PF00595">
    <property type="entry name" value="PDZ"/>
    <property type="match status" value="7"/>
</dbReference>
<feature type="domain" description="PDZ" evidence="5">
    <location>
        <begin position="507"/>
        <end position="593"/>
    </location>
</feature>
<feature type="region of interest" description="Disordered" evidence="4">
    <location>
        <begin position="356"/>
        <end position="375"/>
    </location>
</feature>
<dbReference type="FunFam" id="2.30.42.10:FF:000031">
    <property type="entry name" value="Glutamate receptor interacting protein 1"/>
    <property type="match status" value="1"/>
</dbReference>
<feature type="domain" description="PDZ" evidence="5">
    <location>
        <begin position="704"/>
        <end position="786"/>
    </location>
</feature>